<dbReference type="RefSeq" id="WP_119377741.1">
    <property type="nucleotide sequence ID" value="NZ_QWFX01000016.1"/>
</dbReference>
<keyword evidence="3 5" id="KW-0285">Flavoprotein</keyword>
<dbReference type="PROSITE" id="PS00073">
    <property type="entry name" value="ACYL_COA_DH_2"/>
    <property type="match status" value="1"/>
</dbReference>
<dbReference type="SUPFAM" id="SSF47203">
    <property type="entry name" value="Acyl-CoA dehydrogenase C-terminal domain-like"/>
    <property type="match status" value="1"/>
</dbReference>
<keyword evidence="4 5" id="KW-0274">FAD</keyword>
<evidence type="ECO:0000259" key="6">
    <source>
        <dbReference type="Pfam" id="PF00441"/>
    </source>
</evidence>
<feature type="domain" description="Acyl-CoA dehydrogenase/oxidase N-terminal" evidence="8">
    <location>
        <begin position="74"/>
        <end position="156"/>
    </location>
</feature>
<comment type="caution">
    <text evidence="10">The sequence shown here is derived from an EMBL/GenBank/DDBJ whole genome shotgun (WGS) entry which is preliminary data.</text>
</comment>
<keyword evidence="5" id="KW-0560">Oxidoreductase</keyword>
<dbReference type="InterPro" id="IPR036250">
    <property type="entry name" value="AcylCo_DH-like_C"/>
</dbReference>
<dbReference type="OrthoDB" id="9807883at2"/>
<dbReference type="InterPro" id="IPR009075">
    <property type="entry name" value="AcylCo_DH/oxidase_C"/>
</dbReference>
<dbReference type="GO" id="GO:0003995">
    <property type="term" value="F:acyl-CoA dehydrogenase activity"/>
    <property type="evidence" value="ECO:0007669"/>
    <property type="project" value="InterPro"/>
</dbReference>
<feature type="domain" description="Acyl-CoA oxidase/dehydrogenase middle" evidence="7">
    <location>
        <begin position="162"/>
        <end position="268"/>
    </location>
</feature>
<keyword evidence="11" id="KW-1185">Reference proteome</keyword>
<dbReference type="PANTHER" id="PTHR42803:SF3">
    <property type="entry name" value="ACYL-COA DEHYDROGENASE-RELATED"/>
    <property type="match status" value="1"/>
</dbReference>
<protein>
    <submittedName>
        <fullName evidence="10">Acyl-CoA dehydrogenase</fullName>
    </submittedName>
</protein>
<evidence type="ECO:0000256" key="3">
    <source>
        <dbReference type="ARBA" id="ARBA00022630"/>
    </source>
</evidence>
<evidence type="ECO:0000256" key="5">
    <source>
        <dbReference type="RuleBase" id="RU362125"/>
    </source>
</evidence>
<dbReference type="EMBL" id="QWFX01000016">
    <property type="protein sequence ID" value="RIJ26848.1"/>
    <property type="molecule type" value="Genomic_DNA"/>
</dbReference>
<dbReference type="InterPro" id="IPR046373">
    <property type="entry name" value="Acyl-CoA_Oxase/DH_mid-dom_sf"/>
</dbReference>
<dbReference type="InterPro" id="IPR052166">
    <property type="entry name" value="Diverse_Acyl-CoA_DH"/>
</dbReference>
<dbReference type="InterPro" id="IPR006089">
    <property type="entry name" value="Acyl-CoA_DH_CS"/>
</dbReference>
<name>A0A399R652_9PROT</name>
<feature type="domain" description="Acyl-CoA dehydrogenase/oxidase C-terminal" evidence="6">
    <location>
        <begin position="290"/>
        <end position="455"/>
    </location>
</feature>
<proteinExistence type="inferred from homology"/>
<dbReference type="InterPro" id="IPR006091">
    <property type="entry name" value="Acyl-CoA_Oxase/DH_mid-dom"/>
</dbReference>
<dbReference type="Gene3D" id="1.10.540.10">
    <property type="entry name" value="Acyl-CoA dehydrogenase/oxidase, N-terminal domain"/>
    <property type="match status" value="1"/>
</dbReference>
<evidence type="ECO:0000313" key="10">
    <source>
        <dbReference type="EMBL" id="RIJ26848.1"/>
    </source>
</evidence>
<accession>A0A399R652</accession>
<dbReference type="InterPro" id="IPR037069">
    <property type="entry name" value="AcylCoA_DH/ox_N_sf"/>
</dbReference>
<dbReference type="SUPFAM" id="SSF56645">
    <property type="entry name" value="Acyl-CoA dehydrogenase NM domain-like"/>
    <property type="match status" value="1"/>
</dbReference>
<dbReference type="Pfam" id="PF02771">
    <property type="entry name" value="Acyl-CoA_dh_N"/>
    <property type="match status" value="1"/>
</dbReference>
<organism evidence="10 11">
    <name type="scientific">Henriciella mobilis</name>
    <dbReference type="NCBI Taxonomy" id="2305467"/>
    <lineage>
        <taxon>Bacteria</taxon>
        <taxon>Pseudomonadati</taxon>
        <taxon>Pseudomonadota</taxon>
        <taxon>Alphaproteobacteria</taxon>
        <taxon>Hyphomonadales</taxon>
        <taxon>Hyphomonadaceae</taxon>
        <taxon>Henriciella</taxon>
    </lineage>
</organism>
<dbReference type="Proteomes" id="UP000266385">
    <property type="component" value="Unassembled WGS sequence"/>
</dbReference>
<gene>
    <name evidence="10" type="ORF">D1223_18085</name>
</gene>
<evidence type="ECO:0000259" key="9">
    <source>
        <dbReference type="Pfam" id="PF12806"/>
    </source>
</evidence>
<comment type="similarity">
    <text evidence="2 5">Belongs to the acyl-CoA dehydrogenase family.</text>
</comment>
<evidence type="ECO:0000259" key="8">
    <source>
        <dbReference type="Pfam" id="PF02771"/>
    </source>
</evidence>
<dbReference type="Pfam" id="PF00441">
    <property type="entry name" value="Acyl-CoA_dh_1"/>
    <property type="match status" value="1"/>
</dbReference>
<evidence type="ECO:0000256" key="2">
    <source>
        <dbReference type="ARBA" id="ARBA00009347"/>
    </source>
</evidence>
<dbReference type="InterPro" id="IPR025878">
    <property type="entry name" value="Acyl-CoA_dh-like_C_dom"/>
</dbReference>
<evidence type="ECO:0000313" key="11">
    <source>
        <dbReference type="Proteomes" id="UP000266385"/>
    </source>
</evidence>
<dbReference type="InterPro" id="IPR009100">
    <property type="entry name" value="AcylCoA_DH/oxidase_NM_dom_sf"/>
</dbReference>
<dbReference type="InterPro" id="IPR013786">
    <property type="entry name" value="AcylCoA_DH/ox_N"/>
</dbReference>
<feature type="domain" description="Acetyl-CoA dehydrogenase-like C-terminal" evidence="9">
    <location>
        <begin position="476"/>
        <end position="591"/>
    </location>
</feature>
<dbReference type="Gene3D" id="2.40.110.10">
    <property type="entry name" value="Butyryl-CoA Dehydrogenase, subunit A, domain 2"/>
    <property type="match status" value="1"/>
</dbReference>
<evidence type="ECO:0000256" key="4">
    <source>
        <dbReference type="ARBA" id="ARBA00022827"/>
    </source>
</evidence>
<dbReference type="Pfam" id="PF12806">
    <property type="entry name" value="Acyl-CoA_dh_C"/>
    <property type="match status" value="1"/>
</dbReference>
<dbReference type="Gene3D" id="1.20.140.10">
    <property type="entry name" value="Butyryl-CoA Dehydrogenase, subunit A, domain 3"/>
    <property type="match status" value="1"/>
</dbReference>
<comment type="cofactor">
    <cofactor evidence="1 5">
        <name>FAD</name>
        <dbReference type="ChEBI" id="CHEBI:57692"/>
    </cofactor>
</comment>
<sequence>MNLLLSRQDVDFQLFDWLSVEDLLGRDLYAEHDLPTLRSVLNLAEDMASGLFFSHARQADIEEPTLSAEGKVDLPEEVRTALKGLANAGFIATSMPVSAGGMQLPFVLDKAAFAWFQAANAATSGYALLSMAAANLLLEHGSEEQRARYVPRLADGTDFATMCLSEPQAGSSLSDIRTTAKPAGGGQYRIFGNKMWISGGDHELSDSITHLVLARTEGAPPGVKGLSLFLVPKILTSEDGGRIRNDVTVAGLNHKMGQRGTVNAALNFGEGRHKPFGEAGAVGYRVGAEGAGLTCMFTMMNEARIAVGASAAAIGYSGYLHALDYARSRPQGRLPGSKDPESPQVPIIQHTDVKQMLLYQKAVVEGALALNLYCARLIDDIRSMPAEHTEDVRLLLELLTPVAKSWPSKYCLRANDLAIQVHGGYGYTRDYNVERLYRDNRLNPIHEGTHGIQGLDLLGRKVVMQDGRALNVFREKVMQACDQAGPGSRMLAEMSRKLAEYLDDMIEATHVLHAADDKAETLANSSIYLDAFGHLTISWIWLSKLLAIGERSTPYFEGKKAAAKFFFAQELPKVGTAIQLLKSKDRTALDMEPEYF</sequence>
<evidence type="ECO:0000256" key="1">
    <source>
        <dbReference type="ARBA" id="ARBA00001974"/>
    </source>
</evidence>
<dbReference type="Pfam" id="PF02770">
    <property type="entry name" value="Acyl-CoA_dh_M"/>
    <property type="match status" value="1"/>
</dbReference>
<dbReference type="AlphaFoldDB" id="A0A399R652"/>
<dbReference type="PANTHER" id="PTHR42803">
    <property type="entry name" value="ACYL-COA DEHYDROGENASE"/>
    <property type="match status" value="1"/>
</dbReference>
<dbReference type="GO" id="GO:0050660">
    <property type="term" value="F:flavin adenine dinucleotide binding"/>
    <property type="evidence" value="ECO:0007669"/>
    <property type="project" value="InterPro"/>
</dbReference>
<reference evidence="10 11" key="1">
    <citation type="submission" date="2018-08" db="EMBL/GenBank/DDBJ databases">
        <title>Henriciella mobilis sp. nov., isolated from seawater.</title>
        <authorList>
            <person name="Cheng H."/>
            <person name="Wu Y.-H."/>
            <person name="Xu X.-W."/>
            <person name="Guo L.-L."/>
        </authorList>
    </citation>
    <scope>NUCLEOTIDE SEQUENCE [LARGE SCALE GENOMIC DNA]</scope>
    <source>
        <strain evidence="10 11">JN25</strain>
    </source>
</reference>
<evidence type="ECO:0000259" key="7">
    <source>
        <dbReference type="Pfam" id="PF02770"/>
    </source>
</evidence>